<feature type="region of interest" description="Disordered" evidence="1">
    <location>
        <begin position="1"/>
        <end position="73"/>
    </location>
</feature>
<organism evidence="2 3">
    <name type="scientific">Streptomyces coffeae</name>
    <dbReference type="NCBI Taxonomy" id="621382"/>
    <lineage>
        <taxon>Bacteria</taxon>
        <taxon>Bacillati</taxon>
        <taxon>Actinomycetota</taxon>
        <taxon>Actinomycetes</taxon>
        <taxon>Kitasatosporales</taxon>
        <taxon>Streptomycetaceae</taxon>
        <taxon>Streptomyces</taxon>
    </lineage>
</organism>
<sequence length="73" mass="7023">MRKDAMPKNDTREIADSELENISGGILGTENLTGGTLPTLPTPPALGGAVSGGLSGQAGPASGEAGFSGGVGI</sequence>
<evidence type="ECO:0000256" key="1">
    <source>
        <dbReference type="SAM" id="MobiDB-lite"/>
    </source>
</evidence>
<feature type="compositionally biased region" description="Basic and acidic residues" evidence="1">
    <location>
        <begin position="1"/>
        <end position="15"/>
    </location>
</feature>
<dbReference type="Proteomes" id="UP000634229">
    <property type="component" value="Unassembled WGS sequence"/>
</dbReference>
<name>A0ABS1N864_9ACTN</name>
<protein>
    <recommendedName>
        <fullName evidence="4">Type A2 lantipeptide</fullName>
    </recommendedName>
</protein>
<proteinExistence type="predicted"/>
<evidence type="ECO:0000313" key="3">
    <source>
        <dbReference type="Proteomes" id="UP000634229"/>
    </source>
</evidence>
<evidence type="ECO:0000313" key="2">
    <source>
        <dbReference type="EMBL" id="MBL1096085.1"/>
    </source>
</evidence>
<dbReference type="EMBL" id="JAERRF010000003">
    <property type="protein sequence ID" value="MBL1096085.1"/>
    <property type="molecule type" value="Genomic_DNA"/>
</dbReference>
<feature type="compositionally biased region" description="Low complexity" evidence="1">
    <location>
        <begin position="28"/>
        <end position="39"/>
    </location>
</feature>
<gene>
    <name evidence="2" type="ORF">JK363_05280</name>
</gene>
<evidence type="ECO:0008006" key="4">
    <source>
        <dbReference type="Google" id="ProtNLM"/>
    </source>
</evidence>
<comment type="caution">
    <text evidence="2">The sequence shown here is derived from an EMBL/GenBank/DDBJ whole genome shotgun (WGS) entry which is preliminary data.</text>
</comment>
<keyword evidence="3" id="KW-1185">Reference proteome</keyword>
<reference evidence="2 3" key="1">
    <citation type="submission" date="2021-01" db="EMBL/GenBank/DDBJ databases">
        <title>WGS of actinomycetes isolated from Thailand.</title>
        <authorList>
            <person name="Thawai C."/>
        </authorList>
    </citation>
    <scope>NUCLEOTIDE SEQUENCE [LARGE SCALE GENOMIC DNA]</scope>
    <source>
        <strain evidence="2 3">CA1R205</strain>
    </source>
</reference>
<accession>A0ABS1N864</accession>
<dbReference type="RefSeq" id="WP_201871922.1">
    <property type="nucleotide sequence ID" value="NZ_JAERRF010000003.1"/>
</dbReference>